<dbReference type="InterPro" id="IPR023799">
    <property type="entry name" value="RbfA_dom_sf"/>
</dbReference>
<feature type="region of interest" description="Disordered" evidence="1">
    <location>
        <begin position="472"/>
        <end position="569"/>
    </location>
</feature>
<dbReference type="VEuPathDB" id="PiroplasmaDB:BEWA_004010"/>
<dbReference type="GO" id="GO:0006364">
    <property type="term" value="P:rRNA processing"/>
    <property type="evidence" value="ECO:0007669"/>
    <property type="project" value="InterPro"/>
</dbReference>
<evidence type="ECO:0000313" key="2">
    <source>
        <dbReference type="EMBL" id="AFZ80993.1"/>
    </source>
</evidence>
<dbReference type="OrthoDB" id="381212at2759"/>
<dbReference type="GeneID" id="15805438"/>
<name>L0B0H6_THEEQ</name>
<feature type="compositionally biased region" description="Basic and acidic residues" evidence="1">
    <location>
        <begin position="474"/>
        <end position="508"/>
    </location>
</feature>
<proteinExistence type="predicted"/>
<dbReference type="RefSeq" id="XP_004830659.1">
    <property type="nucleotide sequence ID" value="XM_004830602.1"/>
</dbReference>
<dbReference type="InterPro" id="IPR000238">
    <property type="entry name" value="RbfA"/>
</dbReference>
<dbReference type="KEGG" id="beq:BEWA_004010"/>
<feature type="region of interest" description="Disordered" evidence="1">
    <location>
        <begin position="597"/>
        <end position="696"/>
    </location>
</feature>
<gene>
    <name evidence="2" type="ORF">BEWA_004010</name>
</gene>
<evidence type="ECO:0000256" key="1">
    <source>
        <dbReference type="SAM" id="MobiDB-lite"/>
    </source>
</evidence>
<dbReference type="AlphaFoldDB" id="L0B0H6"/>
<sequence>MSKVLTLNVKCGGNPCNCSNSSDIIVSKDETIDNVTSFIAYSHSIKKGESFTLSQNLDGGESLDSGDIQDVEKVAVYYWDRDSQHKTPLLLNITQKDNPKSLYYLRYEDGEPEGNPNPKVWKQYNGVGTSLQDLLDDRNLGRNNVFPLDLNEPTKRLDTGTDVAKKAEVQLVQTSPLTDSDYKITMYKLNGKDGETKFSRAMYDKGKANGIVIPDDILTSIKLYSSSVSSIPIMVEFVKSGKAGSEWFYNTNSQGTNWQGDGGNTFYGSDRQLTESFTKRLDELTCEHHGGVTIDLSHKTSIAQQRYCCNEHGGKKGEGGKVSVKEQKVSCQRPDHSTSSLTVYKHSIKEVDLKLGGIKFYLNNDSSKQNRKHVRSRNLKLPIEGQVDVCVFYCAGNNPVLIYVYANRSTKSQGSSGWYRKSKRGYESNWSKISNMPQYITPDTINNCNSWNKLVGIFNQLKCESFQRCPPEPLPERSDAGEVRTHNQDDDIKLEESEPEVDSYKVRGDAGPIEPLGPLGKGAGKDKTEAKHVTSAKDSEDKEAKVVSEIVKKESEPGPEGAGKGPQGESFQFKIPGALFTVVDEAAKLLYGILSPQRKASRDPGAARPDTGELIGPAGTQGRDDPSGDSAGGPGSVPTSPPSGQTRTQVQEADVPQSGVRGGPAGPPAESSPTASTPVTTQTAQAQEGPSGTSQIFPWKETVFGTLATVVSGLVGFAGLKFYKSQRGLSIGRNIDPEVIEGISLVEVILNSDCSHATLYVSIAGDPFQQRQGLSWLTKRTKRLRYLMAQLLNHRKNVPTISFKKHDLLEQSSKF</sequence>
<feature type="compositionally biased region" description="Basic and acidic residues" evidence="1">
    <location>
        <begin position="523"/>
        <end position="556"/>
    </location>
</feature>
<protein>
    <submittedName>
        <fullName evidence="2">Uncharacterized protein</fullName>
    </submittedName>
</protein>
<dbReference type="eggNOG" id="KOG1366">
    <property type="taxonomic scope" value="Eukaryota"/>
</dbReference>
<dbReference type="Proteomes" id="UP000031512">
    <property type="component" value="Chromosome 3"/>
</dbReference>
<accession>L0B0H6</accession>
<dbReference type="Gene3D" id="3.30.300.20">
    <property type="match status" value="1"/>
</dbReference>
<dbReference type="SUPFAM" id="SSF89919">
    <property type="entry name" value="Ribosome-binding factor A, RbfA"/>
    <property type="match status" value="1"/>
</dbReference>
<dbReference type="STRING" id="1537102.L0B0H6"/>
<keyword evidence="3" id="KW-1185">Reference proteome</keyword>
<dbReference type="Pfam" id="PF02033">
    <property type="entry name" value="RBFA"/>
    <property type="match status" value="1"/>
</dbReference>
<dbReference type="InterPro" id="IPR015946">
    <property type="entry name" value="KH_dom-like_a/b"/>
</dbReference>
<dbReference type="EMBL" id="CP001670">
    <property type="protein sequence ID" value="AFZ80993.1"/>
    <property type="molecule type" value="Genomic_DNA"/>
</dbReference>
<evidence type="ECO:0000313" key="3">
    <source>
        <dbReference type="Proteomes" id="UP000031512"/>
    </source>
</evidence>
<organism evidence="2 3">
    <name type="scientific">Theileria equi strain WA</name>
    <dbReference type="NCBI Taxonomy" id="1537102"/>
    <lineage>
        <taxon>Eukaryota</taxon>
        <taxon>Sar</taxon>
        <taxon>Alveolata</taxon>
        <taxon>Apicomplexa</taxon>
        <taxon>Aconoidasida</taxon>
        <taxon>Piroplasmida</taxon>
        <taxon>Theileriidae</taxon>
        <taxon>Theileria</taxon>
    </lineage>
</organism>
<feature type="compositionally biased region" description="Low complexity" evidence="1">
    <location>
        <begin position="668"/>
        <end position="687"/>
    </location>
</feature>
<reference evidence="2 3" key="1">
    <citation type="journal article" date="2012" name="BMC Genomics">
        <title>Comparative genomic analysis and phylogenetic position of Theileria equi.</title>
        <authorList>
            <person name="Kappmeyer L.S."/>
            <person name="Thiagarajan M."/>
            <person name="Herndon D.R."/>
            <person name="Ramsay J.D."/>
            <person name="Caler E."/>
            <person name="Djikeng A."/>
            <person name="Gillespie J.J."/>
            <person name="Lau A.O."/>
            <person name="Roalson E.H."/>
            <person name="Silva J.C."/>
            <person name="Silva M.G."/>
            <person name="Suarez C.E."/>
            <person name="Ueti M.W."/>
            <person name="Nene V.M."/>
            <person name="Mealey R.H."/>
            <person name="Knowles D.P."/>
            <person name="Brayton K.A."/>
        </authorList>
    </citation>
    <scope>NUCLEOTIDE SEQUENCE [LARGE SCALE GENOMIC DNA]</scope>
    <source>
        <strain evidence="2 3">WA</strain>
    </source>
</reference>